<dbReference type="GO" id="GO:0004527">
    <property type="term" value="F:exonuclease activity"/>
    <property type="evidence" value="ECO:0007669"/>
    <property type="project" value="UniProtKB-KW"/>
</dbReference>
<evidence type="ECO:0000313" key="2">
    <source>
        <dbReference type="Proteomes" id="UP000037510"/>
    </source>
</evidence>
<sequence>MGIEFDSEDFKLKPLKCELNFINKSDGSAILSQGKFLPSCETAILGSLYPRTGITVTIQELEDYGGVSTKTS</sequence>
<evidence type="ECO:0000313" key="1">
    <source>
        <dbReference type="EMBL" id="KOB64783.1"/>
    </source>
</evidence>
<accession>A0A0L7KNB9</accession>
<gene>
    <name evidence="1" type="ORF">OBRU01_23556</name>
</gene>
<proteinExistence type="predicted"/>
<dbReference type="EMBL" id="JTDY01008044">
    <property type="protein sequence ID" value="KOB64783.1"/>
    <property type="molecule type" value="Genomic_DNA"/>
</dbReference>
<keyword evidence="1" id="KW-0269">Exonuclease</keyword>
<organism evidence="1 2">
    <name type="scientific">Operophtera brumata</name>
    <name type="common">Winter moth</name>
    <name type="synonym">Phalaena brumata</name>
    <dbReference type="NCBI Taxonomy" id="104452"/>
    <lineage>
        <taxon>Eukaryota</taxon>
        <taxon>Metazoa</taxon>
        <taxon>Ecdysozoa</taxon>
        <taxon>Arthropoda</taxon>
        <taxon>Hexapoda</taxon>
        <taxon>Insecta</taxon>
        <taxon>Pterygota</taxon>
        <taxon>Neoptera</taxon>
        <taxon>Endopterygota</taxon>
        <taxon>Lepidoptera</taxon>
        <taxon>Glossata</taxon>
        <taxon>Ditrysia</taxon>
        <taxon>Geometroidea</taxon>
        <taxon>Geometridae</taxon>
        <taxon>Larentiinae</taxon>
        <taxon>Operophtera</taxon>
    </lineage>
</organism>
<reference evidence="1 2" key="1">
    <citation type="journal article" date="2015" name="Genome Biol. Evol.">
        <title>The genome of winter moth (Operophtera brumata) provides a genomic perspective on sexual dimorphism and phenology.</title>
        <authorList>
            <person name="Derks M.F."/>
            <person name="Smit S."/>
            <person name="Salis L."/>
            <person name="Schijlen E."/>
            <person name="Bossers A."/>
            <person name="Mateman C."/>
            <person name="Pijl A.S."/>
            <person name="de Ridder D."/>
            <person name="Groenen M.A."/>
            <person name="Visser M.E."/>
            <person name="Megens H.J."/>
        </authorList>
    </citation>
    <scope>NUCLEOTIDE SEQUENCE [LARGE SCALE GENOMIC DNA]</scope>
    <source>
        <strain evidence="1">WM2013NL</strain>
        <tissue evidence="1">Head and thorax</tissue>
    </source>
</reference>
<name>A0A0L7KNB9_OPEBR</name>
<comment type="caution">
    <text evidence="1">The sequence shown here is derived from an EMBL/GenBank/DDBJ whole genome shotgun (WGS) entry which is preliminary data.</text>
</comment>
<protein>
    <submittedName>
        <fullName evidence="1">Exosome complex exonuclease RRP46</fullName>
    </submittedName>
</protein>
<keyword evidence="2" id="KW-1185">Reference proteome</keyword>
<keyword evidence="1" id="KW-0540">Nuclease</keyword>
<dbReference type="AlphaFoldDB" id="A0A0L7KNB9"/>
<keyword evidence="1" id="KW-0378">Hydrolase</keyword>
<dbReference type="Proteomes" id="UP000037510">
    <property type="component" value="Unassembled WGS sequence"/>
</dbReference>